<organism evidence="1">
    <name type="scientific">uncultured Sulfurovum sp</name>
    <dbReference type="NCBI Taxonomy" id="269237"/>
    <lineage>
        <taxon>Bacteria</taxon>
        <taxon>Pseudomonadati</taxon>
        <taxon>Campylobacterota</taxon>
        <taxon>Epsilonproteobacteria</taxon>
        <taxon>Campylobacterales</taxon>
        <taxon>Sulfurovaceae</taxon>
        <taxon>Sulfurovum</taxon>
        <taxon>environmental samples</taxon>
    </lineage>
</organism>
<dbReference type="EMBL" id="CACVAX010000013">
    <property type="protein sequence ID" value="CAA6805985.1"/>
    <property type="molecule type" value="Genomic_DNA"/>
</dbReference>
<reference evidence="1" key="1">
    <citation type="submission" date="2020-01" db="EMBL/GenBank/DDBJ databases">
        <authorList>
            <person name="Meier V. D."/>
            <person name="Meier V D."/>
        </authorList>
    </citation>
    <scope>NUCLEOTIDE SEQUENCE</scope>
    <source>
        <strain evidence="1">HLG_WM_MAG_04</strain>
    </source>
</reference>
<name>A0A6S6SEL3_9BACT</name>
<dbReference type="AlphaFoldDB" id="A0A6S6SEL3"/>
<evidence type="ECO:0000313" key="1">
    <source>
        <dbReference type="EMBL" id="CAA6805985.1"/>
    </source>
</evidence>
<accession>A0A6S6SEL3</accession>
<gene>
    <name evidence="1" type="ORF">HELGO_WM3142</name>
</gene>
<proteinExistence type="predicted"/>
<protein>
    <submittedName>
        <fullName evidence="1">Uncharacterized protein</fullName>
    </submittedName>
</protein>
<sequence length="71" mass="8234">MKKATYKPTNQNTIVINQTDDYCEILLDGDYKTVSVADLAFEEENIKFSTLDELKENIFIKSNSINNQTRR</sequence>